<dbReference type="AlphaFoldDB" id="A0AAV1HQP2"/>
<gene>
    <name evidence="1" type="ORF">CVIRNUC_000003</name>
</gene>
<accession>A0AAV1HQP2</accession>
<keyword evidence="2" id="KW-1185">Reference proteome</keyword>
<evidence type="ECO:0000313" key="2">
    <source>
        <dbReference type="Proteomes" id="UP001314263"/>
    </source>
</evidence>
<dbReference type="EMBL" id="CAUYUE010000001">
    <property type="protein sequence ID" value="CAK0731504.1"/>
    <property type="molecule type" value="Genomic_DNA"/>
</dbReference>
<evidence type="ECO:0000313" key="1">
    <source>
        <dbReference type="EMBL" id="CAK0731504.1"/>
    </source>
</evidence>
<sequence>MARPRGLQMDDIEKTIDTARRLLAAYWDELLECYDTGALPGPPCAPRWLLRGPLWVPKDMTSGNFLRKAKDYMYLVEPTDCANWYRLGIHQELDGDGQQKGHYTHANPFRPGRYSRIESHMASADRQAWHLRLSAIAAACNQAAAQPVAQVDVAGDENGVL</sequence>
<protein>
    <submittedName>
        <fullName evidence="1">Uncharacterized protein</fullName>
    </submittedName>
</protein>
<proteinExistence type="predicted"/>
<dbReference type="Proteomes" id="UP001314263">
    <property type="component" value="Unassembled WGS sequence"/>
</dbReference>
<organism evidence="1 2">
    <name type="scientific">Coccomyxa viridis</name>
    <dbReference type="NCBI Taxonomy" id="1274662"/>
    <lineage>
        <taxon>Eukaryota</taxon>
        <taxon>Viridiplantae</taxon>
        <taxon>Chlorophyta</taxon>
        <taxon>core chlorophytes</taxon>
        <taxon>Trebouxiophyceae</taxon>
        <taxon>Trebouxiophyceae incertae sedis</taxon>
        <taxon>Coccomyxaceae</taxon>
        <taxon>Coccomyxa</taxon>
    </lineage>
</organism>
<comment type="caution">
    <text evidence="1">The sequence shown here is derived from an EMBL/GenBank/DDBJ whole genome shotgun (WGS) entry which is preliminary data.</text>
</comment>
<name>A0AAV1HQP2_9CHLO</name>
<reference evidence="1 2" key="1">
    <citation type="submission" date="2023-10" db="EMBL/GenBank/DDBJ databases">
        <authorList>
            <person name="Maclean D."/>
            <person name="Macfadyen A."/>
        </authorList>
    </citation>
    <scope>NUCLEOTIDE SEQUENCE [LARGE SCALE GENOMIC DNA]</scope>
</reference>